<feature type="region of interest" description="Disordered" evidence="1">
    <location>
        <begin position="1162"/>
        <end position="1189"/>
    </location>
</feature>
<evidence type="ECO:0000313" key="4">
    <source>
        <dbReference type="EMBL" id="EBR8572820.1"/>
    </source>
</evidence>
<feature type="region of interest" description="Disordered" evidence="1">
    <location>
        <begin position="1020"/>
        <end position="1044"/>
    </location>
</feature>
<feature type="compositionally biased region" description="Low complexity" evidence="1">
    <location>
        <begin position="603"/>
        <end position="627"/>
    </location>
</feature>
<proteinExistence type="predicted"/>
<evidence type="ECO:0000259" key="3">
    <source>
        <dbReference type="Pfam" id="PF18974"/>
    </source>
</evidence>
<dbReference type="InterPro" id="IPR043764">
    <property type="entry name" value="DUF5710"/>
</dbReference>
<comment type="caution">
    <text evidence="4">The sequence shown here is derived from an EMBL/GenBank/DDBJ whole genome shotgun (WGS) entry which is preliminary data.</text>
</comment>
<feature type="region of interest" description="Disordered" evidence="1">
    <location>
        <begin position="402"/>
        <end position="432"/>
    </location>
</feature>
<dbReference type="AlphaFoldDB" id="A0A5U8K1C0"/>
<feature type="compositionally biased region" description="Polar residues" evidence="1">
    <location>
        <begin position="564"/>
        <end position="579"/>
    </location>
</feature>
<feature type="compositionally biased region" description="Low complexity" evidence="1">
    <location>
        <begin position="810"/>
        <end position="830"/>
    </location>
</feature>
<evidence type="ECO:0000313" key="5">
    <source>
        <dbReference type="EMBL" id="ECW2470764.1"/>
    </source>
</evidence>
<feature type="compositionally biased region" description="Low complexity" evidence="1">
    <location>
        <begin position="540"/>
        <end position="563"/>
    </location>
</feature>
<dbReference type="InterPro" id="IPR040677">
    <property type="entry name" value="LPD7"/>
</dbReference>
<accession>A0A5U8K1C0</accession>
<dbReference type="EMBL" id="AAGTQF010000037">
    <property type="protein sequence ID" value="EBR8572820.1"/>
    <property type="molecule type" value="Genomic_DNA"/>
</dbReference>
<evidence type="ECO:0000259" key="2">
    <source>
        <dbReference type="Pfam" id="PF18821"/>
    </source>
</evidence>
<gene>
    <name evidence="4" type="ORF">DOV67_14775</name>
    <name evidence="5" type="ORF">EZX71_23000</name>
</gene>
<evidence type="ECO:0008006" key="6">
    <source>
        <dbReference type="Google" id="ProtNLM"/>
    </source>
</evidence>
<reference evidence="4" key="1">
    <citation type="submission" date="2018-06" db="EMBL/GenBank/DDBJ databases">
        <authorList>
            <person name="Ashton P.M."/>
            <person name="Dallman T."/>
            <person name="Nair S."/>
            <person name="De Pinna E."/>
            <person name="Peters T."/>
            <person name="Grant K."/>
        </authorList>
    </citation>
    <scope>NUCLEOTIDE SEQUENCE [LARGE SCALE GENOMIC DNA]</scope>
    <source>
        <strain evidence="5">367309</strain>
        <strain evidence="4">498895</strain>
    </source>
</reference>
<feature type="region of interest" description="Disordered" evidence="1">
    <location>
        <begin position="933"/>
        <end position="955"/>
    </location>
</feature>
<dbReference type="Pfam" id="PF18821">
    <property type="entry name" value="LPD7"/>
    <property type="match status" value="1"/>
</dbReference>
<protein>
    <recommendedName>
        <fullName evidence="6">DNA primase</fullName>
    </recommendedName>
</protein>
<feature type="region of interest" description="Disordered" evidence="1">
    <location>
        <begin position="307"/>
        <end position="330"/>
    </location>
</feature>
<dbReference type="Proteomes" id="UP000839708">
    <property type="component" value="Unassembled WGS sequence"/>
</dbReference>
<name>A0A5U8K1C0_SALEB</name>
<dbReference type="Pfam" id="PF18974">
    <property type="entry name" value="DUF5710"/>
    <property type="match status" value="1"/>
</dbReference>
<feature type="compositionally biased region" description="Low complexity" evidence="1">
    <location>
        <begin position="457"/>
        <end position="473"/>
    </location>
</feature>
<evidence type="ECO:0000256" key="1">
    <source>
        <dbReference type="SAM" id="MobiDB-lite"/>
    </source>
</evidence>
<feature type="region of interest" description="Disordered" evidence="1">
    <location>
        <begin position="779"/>
        <end position="853"/>
    </location>
</feature>
<dbReference type="EMBL" id="AAKVUB010000038">
    <property type="protein sequence ID" value="ECW2470764.1"/>
    <property type="molecule type" value="Genomic_DNA"/>
</dbReference>
<dbReference type="Proteomes" id="UP000839733">
    <property type="component" value="Unassembled WGS sequence"/>
</dbReference>
<sequence>MDTTQTRTYLAVPHSEKDEARRAAGKLENNKSALRFDDERRVWYALPGADMEALKRWKPDPLLTGVSAGDALTQFADFLRANGADVPEKVIMDGTRQRIRMRDDKPGKKSCTYVGHLDGLPNGWFNDFRDGGKDELSTWFFSGEEGDPVAALHMKAVTAQNQWDRAEAKRILQDKKAGNVRYVHGKFEQAGHQHPYLVKKGVRAAKGVHIDDKQRLLIPLQNVDGVIRSMQTIDPDGNKRLTKDAEKSGNFFVVGGTLKNGKPIVCAEGYATAASGAMALRMPVVMAIDSGNLVKVAERLHQKYPDSPMLFLGDDDPPKPQRPGNPGREAAEKAAKLTGGIAILPSLTPDEKERGLTDFNDLHQSRGLAALTEELAPWRQKLLPEPAAPRPELQPTESVIMNDQDNVNNDNSDNSDNNATNDNVNNNPAGQDDVAGQQAAFEEWAASSQDVSPTPAPTSAPGGPAEPSEPAEPVVDNTTPAPKKARRTRKTAPTVAAGEDKGKTKPAAAARKPRKKKSTPEAVQEKPEQVIPPQAGSDLPAAATSASASTPAAAAAAAHTGAPEQQSPASLSSLLTQESAPYISDPATDEEETLPAPTPAPASTPASEQVQTQTPASATATTTNPAADLKKTADASGENVQPQAEDDDAQASTPEPDGIKFEKSWHARERIDLVALEGALLHRPGNERGTLQYLLDGERAFTRYMQQGRIIMATPQASQNDRMILGALLVAKQDMVLQGNIELTGSPAFKQRAINLIAEYDLPVKLTNEEQIKMLEAAREKLQSEPSPPDEPTPLGSEASEILVHPGPSPQASSPVSATSASASAQQTSTEPLPPDILPQKAPPPVPLNASHDEASAGLTGTLLEHGPAPYNFIKGAGNSYYARLRTAEGERVVWGVELRAAIADAGLKNNDLVTLQMTGRTTVTVEVRQKDKDGKPLLDGNGNAVTRKEERERNNWTARQAIDPAVVNADTRQMTPPGEMLAYSLRAYQELQASVEEMAAKAGVSLPGWPAFPDALWMEPGGKGVPAPERQPDRPNLPSPSRHAGQALFQAMDAEGQLKLLLVKAHGDFVQGVVLHEGSYKPVLGKLCKNTRGGHHMTLNEVTADGLRPLGYGNPINNEPGSFNDYVFRLNNEPQRLYAQGVGPEKRPAALQQQLGFERAPVAPDQLVVNREPKATHRNAPSTPRPGH</sequence>
<feature type="compositionally biased region" description="Pro residues" evidence="1">
    <location>
        <begin position="832"/>
        <end position="847"/>
    </location>
</feature>
<feature type="domain" description="DUF5710" evidence="3">
    <location>
        <begin position="7"/>
        <end position="59"/>
    </location>
</feature>
<organism evidence="4">
    <name type="scientific">Salmonella enterica subsp. enterica serovar Java</name>
    <dbReference type="NCBI Taxonomy" id="224729"/>
    <lineage>
        <taxon>Bacteria</taxon>
        <taxon>Pseudomonadati</taxon>
        <taxon>Pseudomonadota</taxon>
        <taxon>Gammaproteobacteria</taxon>
        <taxon>Enterobacterales</taxon>
        <taxon>Enterobacteriaceae</taxon>
        <taxon>Salmonella</taxon>
    </lineage>
</organism>
<dbReference type="PANTHER" id="PTHR48125:SF10">
    <property type="entry name" value="OS12G0136300 PROTEIN"/>
    <property type="match status" value="1"/>
</dbReference>
<feature type="domain" description="Large polyvalent protein-associated" evidence="2">
    <location>
        <begin position="688"/>
        <end position="778"/>
    </location>
</feature>
<dbReference type="PANTHER" id="PTHR48125">
    <property type="entry name" value="LP07818P1"/>
    <property type="match status" value="1"/>
</dbReference>
<feature type="region of interest" description="Disordered" evidence="1">
    <location>
        <begin position="444"/>
        <end position="659"/>
    </location>
</feature>